<feature type="transmembrane region" description="Helical" evidence="2">
    <location>
        <begin position="393"/>
        <end position="413"/>
    </location>
</feature>
<dbReference type="PANTHER" id="PTHR31902:SF10">
    <property type="entry name" value="SUCRASE_FERREDOXIN-LIKE FAMILY PROTEIN"/>
    <property type="match status" value="1"/>
</dbReference>
<dbReference type="SUPFAM" id="SSF52833">
    <property type="entry name" value="Thioredoxin-like"/>
    <property type="match status" value="1"/>
</dbReference>
<protein>
    <submittedName>
        <fullName evidence="3">Uncharacterized protein</fullName>
    </submittedName>
</protein>
<evidence type="ECO:0000256" key="1">
    <source>
        <dbReference type="SAM" id="MobiDB-lite"/>
    </source>
</evidence>
<dbReference type="CDD" id="cd03062">
    <property type="entry name" value="TRX_Fd_Sucrase"/>
    <property type="match status" value="1"/>
</dbReference>
<accession>A0AAV8UAH2</accession>
<keyword evidence="2" id="KW-0812">Transmembrane</keyword>
<evidence type="ECO:0000256" key="2">
    <source>
        <dbReference type="SAM" id="Phobius"/>
    </source>
</evidence>
<dbReference type="PANTHER" id="PTHR31902">
    <property type="entry name" value="ACTIN PATCHES DISTAL PROTEIN 1"/>
    <property type="match status" value="1"/>
</dbReference>
<reference evidence="3 4" key="1">
    <citation type="submission" date="2021-09" db="EMBL/GenBank/DDBJ databases">
        <title>Genomic insights and catalytic innovation underlie evolution of tropane alkaloids biosynthesis.</title>
        <authorList>
            <person name="Wang Y.-J."/>
            <person name="Tian T."/>
            <person name="Huang J.-P."/>
            <person name="Huang S.-X."/>
        </authorList>
    </citation>
    <scope>NUCLEOTIDE SEQUENCE [LARGE SCALE GENOMIC DNA]</scope>
    <source>
        <strain evidence="3">KIB-2018</strain>
        <tissue evidence="3">Leaf</tissue>
    </source>
</reference>
<gene>
    <name evidence="3" type="ORF">K2173_019964</name>
</gene>
<feature type="region of interest" description="Disordered" evidence="1">
    <location>
        <begin position="49"/>
        <end position="73"/>
    </location>
</feature>
<proteinExistence type="predicted"/>
<dbReference type="InterPro" id="IPR009737">
    <property type="entry name" value="Aim32/Apd1-like"/>
</dbReference>
<evidence type="ECO:0000313" key="3">
    <source>
        <dbReference type="EMBL" id="KAJ8774960.1"/>
    </source>
</evidence>
<dbReference type="AlphaFoldDB" id="A0AAV8UAH2"/>
<dbReference type="InterPro" id="IPR036249">
    <property type="entry name" value="Thioredoxin-like_sf"/>
</dbReference>
<organism evidence="3 4">
    <name type="scientific">Erythroxylum novogranatense</name>
    <dbReference type="NCBI Taxonomy" id="1862640"/>
    <lineage>
        <taxon>Eukaryota</taxon>
        <taxon>Viridiplantae</taxon>
        <taxon>Streptophyta</taxon>
        <taxon>Embryophyta</taxon>
        <taxon>Tracheophyta</taxon>
        <taxon>Spermatophyta</taxon>
        <taxon>Magnoliopsida</taxon>
        <taxon>eudicotyledons</taxon>
        <taxon>Gunneridae</taxon>
        <taxon>Pentapetalae</taxon>
        <taxon>rosids</taxon>
        <taxon>fabids</taxon>
        <taxon>Malpighiales</taxon>
        <taxon>Erythroxylaceae</taxon>
        <taxon>Erythroxylum</taxon>
    </lineage>
</organism>
<dbReference type="Gene3D" id="3.40.30.10">
    <property type="entry name" value="Glutaredoxin"/>
    <property type="match status" value="1"/>
</dbReference>
<dbReference type="FunFam" id="3.40.30.10:FF:000213">
    <property type="entry name" value="APD1p protein"/>
    <property type="match status" value="1"/>
</dbReference>
<sequence length="417" mass="45374">MRVAHRNRSLVSSTLHFHSLSPCSLQFPRTLTLTVGRRTAGKDVRRLSMADGENVSTAAPAENGSAMDPTISTDEDEKFGFKRAEMYQSTLSGTVAPYDRHVFLCYKSPDAWLPRVEASEDDPLPKLLDSALKARKGDISNKTRLTICEACEGNEGDVLIFPEMIKCKSLKGSDVDGFVDDVLVNGNPWASGVQEALTGSYVFVCAHTSRDKRCGVCGPVLIDRLKEGIESRGLKDQLFVKACSHVGGHKYAGNLIIFSPDSLGKTVGHWYGYVTPDDVPEILDQHIGEGKIIERLWRGQMGVAAEEDKRTGEQPVPNAEISSKSDKYEERNTEVNKDNKGACCQGVTGFSCCKDESLEVRKEKKLNEKTEVCGKKGLGKLSSWIGSLEQGDVLAACAVVGAVGTVAVAYSLYKRSG</sequence>
<feature type="region of interest" description="Disordered" evidence="1">
    <location>
        <begin position="305"/>
        <end position="329"/>
    </location>
</feature>
<keyword evidence="2" id="KW-0472">Membrane</keyword>
<keyword evidence="2" id="KW-1133">Transmembrane helix</keyword>
<name>A0AAV8UAH2_9ROSI</name>
<dbReference type="Proteomes" id="UP001159364">
    <property type="component" value="Linkage Group LG01"/>
</dbReference>
<keyword evidence="4" id="KW-1185">Reference proteome</keyword>
<dbReference type="Pfam" id="PF06999">
    <property type="entry name" value="Suc_Fer-like"/>
    <property type="match status" value="1"/>
</dbReference>
<dbReference type="EMBL" id="JAIWQS010000001">
    <property type="protein sequence ID" value="KAJ8774960.1"/>
    <property type="molecule type" value="Genomic_DNA"/>
</dbReference>
<evidence type="ECO:0000313" key="4">
    <source>
        <dbReference type="Proteomes" id="UP001159364"/>
    </source>
</evidence>
<comment type="caution">
    <text evidence="3">The sequence shown here is derived from an EMBL/GenBank/DDBJ whole genome shotgun (WGS) entry which is preliminary data.</text>
</comment>